<dbReference type="HOGENOM" id="CLU_033615_1_0_7"/>
<dbReference type="RefSeq" id="WP_011367656.1">
    <property type="nucleotide sequence ID" value="NC_007519.1"/>
</dbReference>
<proteinExistence type="predicted"/>
<feature type="domain" description="Spore protein YkvP N-terminal" evidence="1">
    <location>
        <begin position="262"/>
        <end position="339"/>
    </location>
</feature>
<keyword evidence="4" id="KW-1185">Reference proteome</keyword>
<dbReference type="Proteomes" id="UP000002710">
    <property type="component" value="Chromosome"/>
</dbReference>
<evidence type="ECO:0000313" key="3">
    <source>
        <dbReference type="EMBL" id="ABB38512.1"/>
    </source>
</evidence>
<dbReference type="eggNOG" id="COG4641">
    <property type="taxonomic scope" value="Bacteria"/>
</dbReference>
<organism evidence="3 4">
    <name type="scientific">Oleidesulfovibrio alaskensis (strain ATCC BAA-1058 / DSM 17464 / G20)</name>
    <name type="common">Desulfovibrio alaskensis</name>
    <dbReference type="NCBI Taxonomy" id="207559"/>
    <lineage>
        <taxon>Bacteria</taxon>
        <taxon>Pseudomonadati</taxon>
        <taxon>Thermodesulfobacteriota</taxon>
        <taxon>Desulfovibrionia</taxon>
        <taxon>Desulfovibrionales</taxon>
        <taxon>Desulfovibrionaceae</taxon>
        <taxon>Oleidesulfovibrio</taxon>
    </lineage>
</organism>
<dbReference type="Pfam" id="PF12996">
    <property type="entry name" value="DUF3880"/>
    <property type="match status" value="1"/>
</dbReference>
<feature type="domain" description="Spore protein YkvP/CgeB glycosyl transferase-like" evidence="2">
    <location>
        <begin position="425"/>
        <end position="560"/>
    </location>
</feature>
<gene>
    <name evidence="3" type="ordered locus">Dde_1715</name>
</gene>
<evidence type="ECO:0000313" key="4">
    <source>
        <dbReference type="Proteomes" id="UP000002710"/>
    </source>
</evidence>
<reference evidence="3 4" key="1">
    <citation type="journal article" date="2011" name="J. Bacteriol.">
        <title>Complete genome sequence and updated annotation of Desulfovibrio alaskensis G20.</title>
        <authorList>
            <person name="Hauser L.J."/>
            <person name="Land M.L."/>
            <person name="Brown S.D."/>
            <person name="Larimer F."/>
            <person name="Keller K.L."/>
            <person name="Rapp-Giles B.J."/>
            <person name="Price M.N."/>
            <person name="Lin M."/>
            <person name="Bruce D.C."/>
            <person name="Detter J.C."/>
            <person name="Tapia R."/>
            <person name="Han C.S."/>
            <person name="Goodwin L.A."/>
            <person name="Cheng J.F."/>
            <person name="Pitluck S."/>
            <person name="Copeland A."/>
            <person name="Lucas S."/>
            <person name="Nolan M."/>
            <person name="Lapidus A.L."/>
            <person name="Palumbo A.V."/>
            <person name="Wall J.D."/>
        </authorList>
    </citation>
    <scope>NUCLEOTIDE SEQUENCE [LARGE SCALE GENOMIC DNA]</scope>
    <source>
        <strain evidence="4">ATCC BAA 1058 / DSM 17464 / G20</strain>
    </source>
</reference>
<dbReference type="InterPro" id="IPR055259">
    <property type="entry name" value="YkvP/CgeB_Glyco_trans-like"/>
</dbReference>
<name>Q310Y4_OLEA2</name>
<accession>Q310Y4</accession>
<sequence length="570" mass="64369">MQQRTSYSATPLYSADGTLCDIEISVGTRRWKMLGAAGAPRELSILVSSPARDAAALLPVFIGSGTGIAIRKFMESYDGPLAVVDKEPDIADHTGIRQHVLARAGSVWIDSDSADDALRRLTLWQTANGAAPLRAMLNPAWLRLDRSYYAAVHEAVTASEKADFWGKVAYPRFQSTTPRILLITSQYFLMGEVVAALNRMQVPYELLALDDDSLGQNEFVERLLKAVVSFRPDFALTINHLGVDREGVLTDLLARLQLPLASWFVDNPHLILYMYKRLVSPWTALFTWDADNLESLRRLGFAHVFHLPLGTDVTRFVPLQNPDASHPLRADVSFVGNSMVYKVAQRMKAGRFPAVMLRSYKTVAAGFSNSDERCVRTYLEQARPDIFAAYLQLPASEQRLAYETMITWEATRQYRNSCVRQTLAFHPLIVGDKGWRTALRHEPATWRAHSELSYYTDLPWFYPLCTINFNCTSKQMKGAVNQRVFDVPACGAFLLTNKRKQMDELFEPGKEVIFYSEPDEAPELIRFYLKNSAARAKVVAAARSRILAAHTYEHRLRQLMNDMRTAFGRP</sequence>
<dbReference type="AlphaFoldDB" id="Q310Y4"/>
<dbReference type="InterPro" id="IPR024542">
    <property type="entry name" value="YkvP_N"/>
</dbReference>
<protein>
    <submittedName>
        <fullName evidence="3">CgeB family protein</fullName>
    </submittedName>
</protein>
<dbReference type="STRING" id="207559.Dde_1715"/>
<dbReference type="EMBL" id="CP000112">
    <property type="protein sequence ID" value="ABB38512.1"/>
    <property type="molecule type" value="Genomic_DNA"/>
</dbReference>
<dbReference type="KEGG" id="dde:Dde_1715"/>
<evidence type="ECO:0000259" key="2">
    <source>
        <dbReference type="Pfam" id="PF13524"/>
    </source>
</evidence>
<dbReference type="Pfam" id="PF13524">
    <property type="entry name" value="Glyco_trans_1_2"/>
    <property type="match status" value="1"/>
</dbReference>
<evidence type="ECO:0000259" key="1">
    <source>
        <dbReference type="Pfam" id="PF12996"/>
    </source>
</evidence>